<protein>
    <submittedName>
        <fullName evidence="1">Uncharacterized protein</fullName>
    </submittedName>
</protein>
<organism evidence="1 2">
    <name type="scientific">Gossypium stocksii</name>
    <dbReference type="NCBI Taxonomy" id="47602"/>
    <lineage>
        <taxon>Eukaryota</taxon>
        <taxon>Viridiplantae</taxon>
        <taxon>Streptophyta</taxon>
        <taxon>Embryophyta</taxon>
        <taxon>Tracheophyta</taxon>
        <taxon>Spermatophyta</taxon>
        <taxon>Magnoliopsida</taxon>
        <taxon>eudicotyledons</taxon>
        <taxon>Gunneridae</taxon>
        <taxon>Pentapetalae</taxon>
        <taxon>rosids</taxon>
        <taxon>malvids</taxon>
        <taxon>Malvales</taxon>
        <taxon>Malvaceae</taxon>
        <taxon>Malvoideae</taxon>
        <taxon>Gossypium</taxon>
    </lineage>
</organism>
<sequence length="76" mass="8282">MREALHTVMGDQTEKNDALKAMAMALKEQVEKLNGELTISKVALGNGMLASSPNQLNMEANLGEIILDQYAPETHL</sequence>
<dbReference type="AlphaFoldDB" id="A0A9D3V5G9"/>
<dbReference type="OrthoDB" id="1000653at2759"/>
<dbReference type="EMBL" id="JAIQCV010000008">
    <property type="protein sequence ID" value="KAH1072702.1"/>
    <property type="molecule type" value="Genomic_DNA"/>
</dbReference>
<keyword evidence="2" id="KW-1185">Reference proteome</keyword>
<dbReference type="Proteomes" id="UP000828251">
    <property type="component" value="Unassembled WGS sequence"/>
</dbReference>
<gene>
    <name evidence="1" type="ORF">J1N35_025030</name>
</gene>
<accession>A0A9D3V5G9</accession>
<reference evidence="1 2" key="1">
    <citation type="journal article" date="2021" name="Plant Biotechnol. J.">
        <title>Multi-omics assisted identification of the key and species-specific regulatory components of drought-tolerant mechanisms in Gossypium stocksii.</title>
        <authorList>
            <person name="Yu D."/>
            <person name="Ke L."/>
            <person name="Zhang D."/>
            <person name="Wu Y."/>
            <person name="Sun Y."/>
            <person name="Mei J."/>
            <person name="Sun J."/>
            <person name="Sun Y."/>
        </authorList>
    </citation>
    <scope>NUCLEOTIDE SEQUENCE [LARGE SCALE GENOMIC DNA]</scope>
    <source>
        <strain evidence="2">cv. E1</strain>
        <tissue evidence="1">Leaf</tissue>
    </source>
</reference>
<evidence type="ECO:0000313" key="1">
    <source>
        <dbReference type="EMBL" id="KAH1072702.1"/>
    </source>
</evidence>
<proteinExistence type="predicted"/>
<evidence type="ECO:0000313" key="2">
    <source>
        <dbReference type="Proteomes" id="UP000828251"/>
    </source>
</evidence>
<name>A0A9D3V5G9_9ROSI</name>
<comment type="caution">
    <text evidence="1">The sequence shown here is derived from an EMBL/GenBank/DDBJ whole genome shotgun (WGS) entry which is preliminary data.</text>
</comment>